<evidence type="ECO:0000313" key="1">
    <source>
        <dbReference type="EMBL" id="SVA49936.1"/>
    </source>
</evidence>
<dbReference type="Pfam" id="PF03737">
    <property type="entry name" value="RraA-like"/>
    <property type="match status" value="1"/>
</dbReference>
<evidence type="ECO:0008006" key="2">
    <source>
        <dbReference type="Google" id="ProtNLM"/>
    </source>
</evidence>
<dbReference type="InterPro" id="IPR005493">
    <property type="entry name" value="RraA/RraA-like"/>
</dbReference>
<dbReference type="AlphaFoldDB" id="A0A381WBL8"/>
<reference evidence="1" key="1">
    <citation type="submission" date="2018-05" db="EMBL/GenBank/DDBJ databases">
        <authorList>
            <person name="Lanie J.A."/>
            <person name="Ng W.-L."/>
            <person name="Kazmierczak K.M."/>
            <person name="Andrzejewski T.M."/>
            <person name="Davidsen T.M."/>
            <person name="Wayne K.J."/>
            <person name="Tettelin H."/>
            <person name="Glass J.I."/>
            <person name="Rusch D."/>
            <person name="Podicherti R."/>
            <person name="Tsui H.-C.T."/>
            <person name="Winkler M.E."/>
        </authorList>
    </citation>
    <scope>NUCLEOTIDE SEQUENCE</scope>
</reference>
<accession>A0A381WBL8</accession>
<dbReference type="PANTHER" id="PTHR33254">
    <property type="entry name" value="4-HYDROXY-4-METHYL-2-OXOGLUTARATE ALDOLASE 3-RELATED"/>
    <property type="match status" value="1"/>
</dbReference>
<gene>
    <name evidence="1" type="ORF">METZ01_LOCUS102790</name>
</gene>
<organism evidence="1">
    <name type="scientific">marine metagenome</name>
    <dbReference type="NCBI Taxonomy" id="408172"/>
    <lineage>
        <taxon>unclassified sequences</taxon>
        <taxon>metagenomes</taxon>
        <taxon>ecological metagenomes</taxon>
    </lineage>
</organism>
<dbReference type="SUPFAM" id="SSF89562">
    <property type="entry name" value="RraA-like"/>
    <property type="match status" value="1"/>
</dbReference>
<dbReference type="PANTHER" id="PTHR33254:SF4">
    <property type="entry name" value="4-HYDROXY-4-METHYL-2-OXOGLUTARATE ALDOLASE 3-RELATED"/>
    <property type="match status" value="1"/>
</dbReference>
<dbReference type="Gene3D" id="3.50.30.40">
    <property type="entry name" value="Ribonuclease E inhibitor RraA/RraA-like"/>
    <property type="match status" value="1"/>
</dbReference>
<protein>
    <recommendedName>
        <fullName evidence="2">Acyl transferase</fullName>
    </recommendedName>
</protein>
<dbReference type="InterPro" id="IPR036704">
    <property type="entry name" value="RraA/RraA-like_sf"/>
</dbReference>
<dbReference type="CDD" id="cd16841">
    <property type="entry name" value="RraA_family"/>
    <property type="match status" value="1"/>
</dbReference>
<name>A0A381WBL8_9ZZZZ</name>
<sequence>MKQIPESLLNTFRKYDTPTIVNSLELLDSKFRTSCFTTEQMICVDTTLPPIVGYARTATISASSEVDPNTKRDRSLAYYEYVSSGTAPFISVIQDVDESPGFGAFWGEVNSNIHNALGVIGVVTNGSVRDLDVLSAGFQVLAGKIGPAHAYVRIEETGIPVNIFGMNVQHNDLIHADRHGSVVIPAELAEELPTAIDLMIRKEKIILDACKRQDFDFEILKKAIQDSAQIR</sequence>
<proteinExistence type="predicted"/>
<dbReference type="EMBL" id="UINC01011301">
    <property type="protein sequence ID" value="SVA49936.1"/>
    <property type="molecule type" value="Genomic_DNA"/>
</dbReference>